<proteinExistence type="predicted"/>
<dbReference type="SMART" id="SM00974">
    <property type="entry name" value="T5orf172"/>
    <property type="match status" value="1"/>
</dbReference>
<evidence type="ECO:0000313" key="2">
    <source>
        <dbReference type="EMBL" id="MBE7702204.1"/>
    </source>
</evidence>
<evidence type="ECO:0000259" key="1">
    <source>
        <dbReference type="SMART" id="SM00974"/>
    </source>
</evidence>
<reference evidence="2 3" key="1">
    <citation type="submission" date="2020-08" db="EMBL/GenBank/DDBJ databases">
        <title>A Genomic Blueprint of the Chicken Gut Microbiome.</title>
        <authorList>
            <person name="Gilroy R."/>
            <person name="Ravi A."/>
            <person name="Getino M."/>
            <person name="Pursley I."/>
            <person name="Horton D.L."/>
            <person name="Alikhan N.-F."/>
            <person name="Baker D."/>
            <person name="Gharbi K."/>
            <person name="Hall N."/>
            <person name="Watson M."/>
            <person name="Adriaenssens E.M."/>
            <person name="Foster-Nyarko E."/>
            <person name="Jarju S."/>
            <person name="Secka A."/>
            <person name="Antonio M."/>
            <person name="Oren A."/>
            <person name="Chaudhuri R."/>
            <person name="La Ragione R.M."/>
            <person name="Hildebrand F."/>
            <person name="Pallen M.J."/>
        </authorList>
    </citation>
    <scope>NUCLEOTIDE SEQUENCE [LARGE SCALE GENOMIC DNA]</scope>
    <source>
        <strain evidence="2 3">Sa1BUA8</strain>
    </source>
</reference>
<sequence>MTLRRSRDVRQVTQKWGFGMSPVKQEVLARRQHAVGAVHGLFVAAEPISTTPPAGLLDQISEVKGLFSRSWKQDQWDWAVVWQQLGRPVPRNARQSAETLGALRRALSDRDPEAAGGAVLRGARSGLVHHLKAYLGERKPLLGDETGFVYVLSTREQPHLLKIGYTRRPIADRVAEINRATGVAVPFGVRKLWIVKNPRAVEATVHALLGPYRLRDDREFFLMEFREARMIIDRCVGEMRARSIGDSPVAGAPGEKP</sequence>
<evidence type="ECO:0000313" key="3">
    <source>
        <dbReference type="Proteomes" id="UP000822993"/>
    </source>
</evidence>
<keyword evidence="3" id="KW-1185">Reference proteome</keyword>
<organism evidence="2 3">
    <name type="scientific">Oerskovia douganii</name>
    <dbReference type="NCBI Taxonomy" id="2762210"/>
    <lineage>
        <taxon>Bacteria</taxon>
        <taxon>Bacillati</taxon>
        <taxon>Actinomycetota</taxon>
        <taxon>Actinomycetes</taxon>
        <taxon>Micrococcales</taxon>
        <taxon>Cellulomonadaceae</taxon>
        <taxon>Oerskovia</taxon>
    </lineage>
</organism>
<dbReference type="Proteomes" id="UP000822993">
    <property type="component" value="Unassembled WGS sequence"/>
</dbReference>
<dbReference type="InterPro" id="IPR018306">
    <property type="entry name" value="Phage_T5_Orf172_DNA-bd"/>
</dbReference>
<name>A0A9D5Z1E7_9CELL</name>
<comment type="caution">
    <text evidence="2">The sequence shown here is derived from an EMBL/GenBank/DDBJ whole genome shotgun (WGS) entry which is preliminary data.</text>
</comment>
<gene>
    <name evidence="2" type="ORF">H9623_18085</name>
</gene>
<feature type="domain" description="Bacteriophage T5 Orf172 DNA-binding" evidence="1">
    <location>
        <begin position="155"/>
        <end position="235"/>
    </location>
</feature>
<dbReference type="EMBL" id="JACSPN010000036">
    <property type="protein sequence ID" value="MBE7702204.1"/>
    <property type="molecule type" value="Genomic_DNA"/>
</dbReference>
<dbReference type="Pfam" id="PF10544">
    <property type="entry name" value="T5orf172"/>
    <property type="match status" value="1"/>
</dbReference>
<accession>A0A9D5Z1E7</accession>
<dbReference type="AlphaFoldDB" id="A0A9D5Z1E7"/>
<protein>
    <submittedName>
        <fullName evidence="2">GIY-YIG nuclease family protein</fullName>
    </submittedName>
</protein>